<feature type="region of interest" description="Disordered" evidence="1">
    <location>
        <begin position="370"/>
        <end position="397"/>
    </location>
</feature>
<evidence type="ECO:0000313" key="2">
    <source>
        <dbReference type="EMBL" id="KAK5617002.1"/>
    </source>
</evidence>
<comment type="caution">
    <text evidence="2">The sequence shown here is derived from an EMBL/GenBank/DDBJ whole genome shotgun (WGS) entry which is preliminary data.</text>
</comment>
<evidence type="ECO:0000256" key="1">
    <source>
        <dbReference type="SAM" id="MobiDB-lite"/>
    </source>
</evidence>
<accession>A0AAV9S6Z8</accession>
<feature type="region of interest" description="Disordered" evidence="1">
    <location>
        <begin position="160"/>
        <end position="244"/>
    </location>
</feature>
<dbReference type="AlphaFoldDB" id="A0AAV9S6Z8"/>
<dbReference type="EMBL" id="JAHHUM010000867">
    <property type="protein sequence ID" value="KAK5617002.1"/>
    <property type="molecule type" value="Genomic_DNA"/>
</dbReference>
<keyword evidence="3" id="KW-1185">Reference proteome</keyword>
<organism evidence="2 3">
    <name type="scientific">Crenichthys baileyi</name>
    <name type="common">White River springfish</name>
    <dbReference type="NCBI Taxonomy" id="28760"/>
    <lineage>
        <taxon>Eukaryota</taxon>
        <taxon>Metazoa</taxon>
        <taxon>Chordata</taxon>
        <taxon>Craniata</taxon>
        <taxon>Vertebrata</taxon>
        <taxon>Euteleostomi</taxon>
        <taxon>Actinopterygii</taxon>
        <taxon>Neopterygii</taxon>
        <taxon>Teleostei</taxon>
        <taxon>Neoteleostei</taxon>
        <taxon>Acanthomorphata</taxon>
        <taxon>Ovalentaria</taxon>
        <taxon>Atherinomorphae</taxon>
        <taxon>Cyprinodontiformes</taxon>
        <taxon>Goodeidae</taxon>
        <taxon>Crenichthys</taxon>
    </lineage>
</organism>
<proteinExistence type="predicted"/>
<feature type="compositionally biased region" description="Basic and acidic residues" evidence="1">
    <location>
        <begin position="122"/>
        <end position="132"/>
    </location>
</feature>
<name>A0AAV9S6Z8_9TELE</name>
<feature type="compositionally biased region" description="Polar residues" evidence="1">
    <location>
        <begin position="229"/>
        <end position="244"/>
    </location>
</feature>
<feature type="region of interest" description="Disordered" evidence="1">
    <location>
        <begin position="1"/>
        <end position="82"/>
    </location>
</feature>
<feature type="compositionally biased region" description="Basic residues" evidence="1">
    <location>
        <begin position="28"/>
        <end position="40"/>
    </location>
</feature>
<dbReference type="Proteomes" id="UP001311232">
    <property type="component" value="Unassembled WGS sequence"/>
</dbReference>
<feature type="region of interest" description="Disordered" evidence="1">
    <location>
        <begin position="114"/>
        <end position="147"/>
    </location>
</feature>
<reference evidence="2 3" key="1">
    <citation type="submission" date="2021-06" db="EMBL/GenBank/DDBJ databases">
        <authorList>
            <person name="Palmer J.M."/>
        </authorList>
    </citation>
    <scope>NUCLEOTIDE SEQUENCE [LARGE SCALE GENOMIC DNA]</scope>
    <source>
        <strain evidence="2 3">MEX-2019</strain>
        <tissue evidence="2">Muscle</tissue>
    </source>
</reference>
<evidence type="ECO:0000313" key="3">
    <source>
        <dbReference type="Proteomes" id="UP001311232"/>
    </source>
</evidence>
<sequence>MELHHGAPLLQARRYPGGMRPAEFGSGRTRRSGVRTRRNPRNGDTKRMRGTRPMHPDGSRKGKIGSAFTPPPFGGPRSHGRNGGLVLLGARRPRTTYPSLRLLEGVCARPRRPRSAFAARSRSTDWPDRNEPPHAPVSRSHVSRCPPNGIAMWDTKCMRGTRPMHPDGSRKGKIGSAFTPRRRSGVRGPTDATGGSFFSVRGPERHIRASASWKHGPDRNEPPHAPVSRSPTSHDAPLTESQYGTQSVREGHGQCIWMGIARENVTHIYPSRSGVRGPADATGGSFFSVRGPERHIRGSASWKVFCARPRPRGWQWDAELRVWARSDKALPSCGASNVLSEPNFLLAVSSRNVRPTRDRRFHALYDPPNELCENQPDRPTLRKSVNPRKSSEVPTSGAGGGEFEIMALIGRDTHNACVLCVALMQCVWGPGFAGSEWDAELRIWARSDKALPSCGASNVLSEPNFLLAVSSRNVRPTRDRRFHTLYDPPNGLCENQPDRPTLRKSVTPRESSEFRATEDCSQVELGFENFTHGTKFYHMLFLAHW</sequence>
<protein>
    <submittedName>
        <fullName evidence="2">Uncharacterized protein</fullName>
    </submittedName>
</protein>
<gene>
    <name evidence="2" type="ORF">CRENBAI_005479</name>
</gene>